<dbReference type="EMBL" id="CM018041">
    <property type="protein sequence ID" value="KAA8533464.1"/>
    <property type="molecule type" value="Genomic_DNA"/>
</dbReference>
<evidence type="ECO:0000256" key="4">
    <source>
        <dbReference type="ARBA" id="ARBA00022729"/>
    </source>
</evidence>
<reference evidence="7 8" key="1">
    <citation type="submission" date="2019-09" db="EMBL/GenBank/DDBJ databases">
        <title>A chromosome-level genome assembly of the Chinese tupelo Nyssa sinensis.</title>
        <authorList>
            <person name="Yang X."/>
            <person name="Kang M."/>
            <person name="Yang Y."/>
            <person name="Xiong H."/>
            <person name="Wang M."/>
            <person name="Zhang Z."/>
            <person name="Wang Z."/>
            <person name="Wu H."/>
            <person name="Ma T."/>
            <person name="Liu J."/>
            <person name="Xi Z."/>
        </authorList>
    </citation>
    <scope>NUCLEOTIDE SEQUENCE [LARGE SCALE GENOMIC DNA]</scope>
    <source>
        <strain evidence="7">J267</strain>
        <tissue evidence="7">Leaf</tissue>
    </source>
</reference>
<keyword evidence="4 6" id="KW-0732">Signal</keyword>
<feature type="signal peptide" evidence="6">
    <location>
        <begin position="1"/>
        <end position="28"/>
    </location>
</feature>
<evidence type="ECO:0000256" key="1">
    <source>
        <dbReference type="ARBA" id="ARBA00004271"/>
    </source>
</evidence>
<accession>A0A5J5AT61</accession>
<dbReference type="PANTHER" id="PTHR31279:SF13">
    <property type="entry name" value="PROTEIN EXORDIUM-LIKE 6"/>
    <property type="match status" value="1"/>
</dbReference>
<name>A0A5J5AT61_9ASTE</name>
<organism evidence="7 8">
    <name type="scientific">Nyssa sinensis</name>
    <dbReference type="NCBI Taxonomy" id="561372"/>
    <lineage>
        <taxon>Eukaryota</taxon>
        <taxon>Viridiplantae</taxon>
        <taxon>Streptophyta</taxon>
        <taxon>Embryophyta</taxon>
        <taxon>Tracheophyta</taxon>
        <taxon>Spermatophyta</taxon>
        <taxon>Magnoliopsida</taxon>
        <taxon>eudicotyledons</taxon>
        <taxon>Gunneridae</taxon>
        <taxon>Pentapetalae</taxon>
        <taxon>asterids</taxon>
        <taxon>Cornales</taxon>
        <taxon>Nyssaceae</taxon>
        <taxon>Nyssa</taxon>
    </lineage>
</organism>
<comment type="similarity">
    <text evidence="5">Belongs to the EXORDIUM family.</text>
</comment>
<dbReference type="PANTHER" id="PTHR31279">
    <property type="entry name" value="PROTEIN EXORDIUM-LIKE 5"/>
    <property type="match status" value="1"/>
</dbReference>
<protein>
    <recommendedName>
        <fullName evidence="9">Neprosin domain-containing protein</fullName>
    </recommendedName>
</protein>
<dbReference type="Pfam" id="PF04674">
    <property type="entry name" value="Phi_1"/>
    <property type="match status" value="1"/>
</dbReference>
<proteinExistence type="inferred from homology"/>
<evidence type="ECO:0000313" key="8">
    <source>
        <dbReference type="Proteomes" id="UP000325577"/>
    </source>
</evidence>
<comment type="subcellular location">
    <subcellularLocation>
        <location evidence="1">Secreted</location>
        <location evidence="1">Extracellular space</location>
        <location evidence="1">Apoplast</location>
    </subcellularLocation>
</comment>
<keyword evidence="3" id="KW-0964">Secreted</keyword>
<dbReference type="GO" id="GO:0048046">
    <property type="term" value="C:apoplast"/>
    <property type="evidence" value="ECO:0007669"/>
    <property type="project" value="UniProtKB-SubCell"/>
</dbReference>
<dbReference type="InterPro" id="IPR006766">
    <property type="entry name" value="EXORDIUM-like"/>
</dbReference>
<evidence type="ECO:0000256" key="5">
    <source>
        <dbReference type="ARBA" id="ARBA00023591"/>
    </source>
</evidence>
<dbReference type="AlphaFoldDB" id="A0A5J5AT61"/>
<sequence length="305" mass="32771">MDSSHPERKSPLVLSLALSLLLLPLAAAGNHPVLTYHKGPLLSGGINLSLLFYGQIGRVQKVALRNFIKSLNTDSPNLEPEVSSWWRIIESYQAPGNRNSARRNPKIQVRVASQVVDRSYSIGKVLIADFLPNLVQKATAGKPNTVAVIFAAKDVTVQDACTGNCYLHGVLDSPTLWLGTQKMNAQECVHGQFHRSEYGPQGITLQPPNGNVGTDAMVMHFAAALAATVTNPYKTGFFGGLPAKPIEAATVCPGMFGTGAFPGYTGKVRVDPRTGGGFNAHGFRGTKFLLPALWNPKTSSCWTTM</sequence>
<keyword evidence="2" id="KW-0052">Apoplast</keyword>
<evidence type="ECO:0000313" key="7">
    <source>
        <dbReference type="EMBL" id="KAA8533464.1"/>
    </source>
</evidence>
<evidence type="ECO:0008006" key="9">
    <source>
        <dbReference type="Google" id="ProtNLM"/>
    </source>
</evidence>
<gene>
    <name evidence="7" type="ORF">F0562_031102</name>
</gene>
<evidence type="ECO:0000256" key="2">
    <source>
        <dbReference type="ARBA" id="ARBA00022523"/>
    </source>
</evidence>
<dbReference type="OrthoDB" id="47374at2759"/>
<evidence type="ECO:0000256" key="6">
    <source>
        <dbReference type="SAM" id="SignalP"/>
    </source>
</evidence>
<evidence type="ECO:0000256" key="3">
    <source>
        <dbReference type="ARBA" id="ARBA00022525"/>
    </source>
</evidence>
<keyword evidence="8" id="KW-1185">Reference proteome</keyword>
<feature type="chain" id="PRO_5023822176" description="Neprosin domain-containing protein" evidence="6">
    <location>
        <begin position="29"/>
        <end position="305"/>
    </location>
</feature>
<dbReference type="Proteomes" id="UP000325577">
    <property type="component" value="Linkage Group LG18"/>
</dbReference>